<evidence type="ECO:0000313" key="3">
    <source>
        <dbReference type="Proteomes" id="UP001165498"/>
    </source>
</evidence>
<protein>
    <submittedName>
        <fullName evidence="2">Uncharacterized protein</fullName>
    </submittedName>
</protein>
<comment type="caution">
    <text evidence="2">The sequence shown here is derived from an EMBL/GenBank/DDBJ whole genome shotgun (WGS) entry which is preliminary data.</text>
</comment>
<proteinExistence type="predicted"/>
<sequence length="143" mass="15114">MPATPSRFLLGAAALNAAAALLHLGCIVFGAPWYRALGAGDAMVRLAAAGHPRPALFALAVASVLLVWACYALSGAGAIRRLPLLKPVLCAITAIYLLRGLGFAVLMPYFAGNSLAFWLASSGICLLFGLVHLLGLRQRWRRM</sequence>
<dbReference type="EMBL" id="JANFQO010000016">
    <property type="protein sequence ID" value="MCQ4166339.1"/>
    <property type="molecule type" value="Genomic_DNA"/>
</dbReference>
<dbReference type="RefSeq" id="WP_255915529.1">
    <property type="nucleotide sequence ID" value="NZ_JANFQO010000016.1"/>
</dbReference>
<dbReference type="Proteomes" id="UP001165498">
    <property type="component" value="Unassembled WGS sequence"/>
</dbReference>
<feature type="transmembrane region" description="Helical" evidence="1">
    <location>
        <begin position="116"/>
        <end position="136"/>
    </location>
</feature>
<keyword evidence="1" id="KW-0472">Membrane</keyword>
<name>A0ABT1QVM8_9GAMM</name>
<feature type="transmembrane region" description="Helical" evidence="1">
    <location>
        <begin position="54"/>
        <end position="76"/>
    </location>
</feature>
<reference evidence="2" key="1">
    <citation type="submission" date="2022-07" db="EMBL/GenBank/DDBJ databases">
        <title>Tahibacter sp., a new gammaproteobacterium isolated from the silt sample collected at pig farm.</title>
        <authorList>
            <person name="Chen H."/>
        </authorList>
    </citation>
    <scope>NUCLEOTIDE SEQUENCE</scope>
    <source>
        <strain evidence="2">P2K</strain>
    </source>
</reference>
<organism evidence="2 3">
    <name type="scientific">Tahibacter harae</name>
    <dbReference type="NCBI Taxonomy" id="2963937"/>
    <lineage>
        <taxon>Bacteria</taxon>
        <taxon>Pseudomonadati</taxon>
        <taxon>Pseudomonadota</taxon>
        <taxon>Gammaproteobacteria</taxon>
        <taxon>Lysobacterales</taxon>
        <taxon>Rhodanobacteraceae</taxon>
        <taxon>Tahibacter</taxon>
    </lineage>
</organism>
<accession>A0ABT1QVM8</accession>
<feature type="transmembrane region" description="Helical" evidence="1">
    <location>
        <begin position="88"/>
        <end position="110"/>
    </location>
</feature>
<keyword evidence="1" id="KW-1133">Transmembrane helix</keyword>
<gene>
    <name evidence="2" type="ORF">NM961_16595</name>
</gene>
<evidence type="ECO:0000313" key="2">
    <source>
        <dbReference type="EMBL" id="MCQ4166339.1"/>
    </source>
</evidence>
<evidence type="ECO:0000256" key="1">
    <source>
        <dbReference type="SAM" id="Phobius"/>
    </source>
</evidence>
<keyword evidence="1" id="KW-0812">Transmembrane</keyword>
<keyword evidence="3" id="KW-1185">Reference proteome</keyword>